<evidence type="ECO:0000313" key="2">
    <source>
        <dbReference type="Proteomes" id="UP001165308"/>
    </source>
</evidence>
<protein>
    <submittedName>
        <fullName evidence="1">Uncharacterized protein</fullName>
    </submittedName>
</protein>
<gene>
    <name evidence="1" type="ORF">M8006_17120</name>
</gene>
<comment type="caution">
    <text evidence="1">The sequence shown here is derived from an EMBL/GenBank/DDBJ whole genome shotgun (WGS) entry which is preliminary data.</text>
</comment>
<dbReference type="RefSeq" id="WP_250084337.1">
    <property type="nucleotide sequence ID" value="NZ_JAMJPJ010000052.1"/>
</dbReference>
<sequence length="154" mass="17115">MTLMLNGVEVNDVWLNGIQANELSLDEVVIWKRFPDVVEDFDNWQTKWLAAYGSVQNGPYDFRMGQSSKIESGAFDLSSYTRVKYRVRPTGGGTPSLIFSVYIDGGRVVGTYNSGASNEQWYEGSGYFSGTNGSLIEILNEGNAVALDWLIFES</sequence>
<name>A0ABT0SV15_9GAMM</name>
<evidence type="ECO:0000313" key="1">
    <source>
        <dbReference type="EMBL" id="MCL7931677.1"/>
    </source>
</evidence>
<dbReference type="EMBL" id="JAMJPJ010000052">
    <property type="protein sequence ID" value="MCL7931677.1"/>
    <property type="molecule type" value="Genomic_DNA"/>
</dbReference>
<proteinExistence type="predicted"/>
<dbReference type="Proteomes" id="UP001165308">
    <property type="component" value="Unassembled WGS sequence"/>
</dbReference>
<keyword evidence="2" id="KW-1185">Reference proteome</keyword>
<reference evidence="1" key="1">
    <citation type="submission" date="2022-05" db="EMBL/GenBank/DDBJ databases">
        <title>Halomonas geminus sp. nov. and Halomonas llamarensis sp. nov. isolated from high-altitude salars of the Atacama Desert.</title>
        <authorList>
            <person name="Hintersatz C."/>
            <person name="Rojas L.A."/>
            <person name="Wei T.-S."/>
            <person name="Kutschke S."/>
            <person name="Lehmann F."/>
            <person name="Jain R."/>
            <person name="Pollmann K."/>
        </authorList>
    </citation>
    <scope>NUCLEOTIDE SEQUENCE</scope>
    <source>
        <strain evidence="1">ATCHA</strain>
    </source>
</reference>
<organism evidence="1 2">
    <name type="scientific">Halomonas llamarensis</name>
    <dbReference type="NCBI Taxonomy" id="2945104"/>
    <lineage>
        <taxon>Bacteria</taxon>
        <taxon>Pseudomonadati</taxon>
        <taxon>Pseudomonadota</taxon>
        <taxon>Gammaproteobacteria</taxon>
        <taxon>Oceanospirillales</taxon>
        <taxon>Halomonadaceae</taxon>
        <taxon>Halomonas</taxon>
    </lineage>
</organism>
<accession>A0ABT0SV15</accession>